<dbReference type="Proteomes" id="UP000193920">
    <property type="component" value="Unassembled WGS sequence"/>
</dbReference>
<comment type="caution">
    <text evidence="1">The sequence shown here is derived from an EMBL/GenBank/DDBJ whole genome shotgun (WGS) entry which is preliminary data.</text>
</comment>
<dbReference type="EMBL" id="MCOG01000332">
    <property type="protein sequence ID" value="ORY16512.1"/>
    <property type="molecule type" value="Genomic_DNA"/>
</dbReference>
<reference evidence="1 2" key="1">
    <citation type="submission" date="2016-08" db="EMBL/GenBank/DDBJ databases">
        <title>A Parts List for Fungal Cellulosomes Revealed by Comparative Genomics.</title>
        <authorList>
            <consortium name="DOE Joint Genome Institute"/>
            <person name="Haitjema C.H."/>
            <person name="Gilmore S.P."/>
            <person name="Henske J.K."/>
            <person name="Solomon K.V."/>
            <person name="De Groot R."/>
            <person name="Kuo A."/>
            <person name="Mondo S.J."/>
            <person name="Salamov A.A."/>
            <person name="Labutti K."/>
            <person name="Zhao Z."/>
            <person name="Chiniquy J."/>
            <person name="Barry K."/>
            <person name="Brewer H.M."/>
            <person name="Purvine S.O."/>
            <person name="Wright A.T."/>
            <person name="Boxma B."/>
            <person name="Van Alen T."/>
            <person name="Hackstein J.H."/>
            <person name="Baker S.E."/>
            <person name="Grigoriev I.V."/>
            <person name="O'Malley M.A."/>
        </authorList>
    </citation>
    <scope>NUCLEOTIDE SEQUENCE [LARGE SCALE GENOMIC DNA]</scope>
    <source>
        <strain evidence="1 2">G1</strain>
    </source>
</reference>
<gene>
    <name evidence="1" type="ORF">LY90DRAFT_708418</name>
</gene>
<evidence type="ECO:0000313" key="1">
    <source>
        <dbReference type="EMBL" id="ORY16512.1"/>
    </source>
</evidence>
<protein>
    <submittedName>
        <fullName evidence="1">Uncharacterized protein</fullName>
    </submittedName>
</protein>
<sequence>MIKEELQEITKKSVELLANCVVEAFNNNYNLDLDVNQILENITNEPNTEENKKEISENVSKENDDDDEIVVLMENLCLAIKKDGTKCNKKTKGNNLLCGNHDTLKSSISLSEYIDIVFKEKNYEIKPKVIYLGNNWADDTKMDKWPQIITTTTNFLRSYILFFTEFDDYFGAGIFVIQYNSSIKKKSYCLATHYVEVNNYCEFFGGCLYVKVNFTSLKKLEDKPLYNRITDMLNSYGIPYNVDQINKGKKDCSDSNPIVTVSKINDILYNHNNVMFFIKDDYLKFFKENQEDD</sequence>
<organism evidence="1 2">
    <name type="scientific">Neocallimastix californiae</name>
    <dbReference type="NCBI Taxonomy" id="1754190"/>
    <lineage>
        <taxon>Eukaryota</taxon>
        <taxon>Fungi</taxon>
        <taxon>Fungi incertae sedis</taxon>
        <taxon>Chytridiomycota</taxon>
        <taxon>Chytridiomycota incertae sedis</taxon>
        <taxon>Neocallimastigomycetes</taxon>
        <taxon>Neocallimastigales</taxon>
        <taxon>Neocallimastigaceae</taxon>
        <taxon>Neocallimastix</taxon>
    </lineage>
</organism>
<accession>A0A1Y2A1X4</accession>
<dbReference type="OrthoDB" id="2144452at2759"/>
<keyword evidence="2" id="KW-1185">Reference proteome</keyword>
<proteinExistence type="predicted"/>
<evidence type="ECO:0000313" key="2">
    <source>
        <dbReference type="Proteomes" id="UP000193920"/>
    </source>
</evidence>
<name>A0A1Y2A1X4_9FUNG</name>
<dbReference type="AlphaFoldDB" id="A0A1Y2A1X4"/>